<accession>A0A5M9N3H6</accession>
<comment type="caution">
    <text evidence="2">The sequence shown here is derived from an EMBL/GenBank/DDBJ whole genome shotgun (WGS) entry which is preliminary data.</text>
</comment>
<sequence length="476" mass="54803">MEYSPIDPKTYGVTIVSPQPPSAHHRGEQGSKTPSQHRQKQAKPANNQTGSSTTSDLLNPTDPEIERSRDIPNNSTRDARLSPQIMAPNPAPAAQSPIRPSASQPKRARKTTASNAEAQTKRRRQNIARFMGREDDSIGTDEEREYWNGVWQCIDAEEARRRALSPEERRREDIRKEAQVFRNYLRPRFEPYSRNVEILSHYPIFMLQEAPPSNNGAKCQLGSCTDRILPGEYRIAVTPGNHNYYRNPDYYHVKCLEELLDLSSPHYLARFEYDRTRYIPDHGAQCILEEYIQRWKVRIGLLGNHMRSASDPVSNPPDSKGGDTSTIIREDKTITKRSDDSGQETDIAGLTATTHQTEMVEGDEWRKADDIWEKRREQTTRRLQVERSLSKDDNPAVEWNITSYLPLEEDPEYNERHTLSEALAEWSIDRRLATEDIDRLNEKGLRAREELGEERVKKIKRYAVVHMPTCHGLFLS</sequence>
<dbReference type="VEuPathDB" id="FungiDB:EYZ11_011423"/>
<organism evidence="2 3">
    <name type="scientific">Aspergillus tanneri</name>
    <dbReference type="NCBI Taxonomy" id="1220188"/>
    <lineage>
        <taxon>Eukaryota</taxon>
        <taxon>Fungi</taxon>
        <taxon>Dikarya</taxon>
        <taxon>Ascomycota</taxon>
        <taxon>Pezizomycotina</taxon>
        <taxon>Eurotiomycetes</taxon>
        <taxon>Eurotiomycetidae</taxon>
        <taxon>Eurotiales</taxon>
        <taxon>Aspergillaceae</taxon>
        <taxon>Aspergillus</taxon>
        <taxon>Aspergillus subgen. Circumdati</taxon>
    </lineage>
</organism>
<protein>
    <submittedName>
        <fullName evidence="2">Uncharacterized protein</fullName>
    </submittedName>
</protein>
<evidence type="ECO:0000313" key="2">
    <source>
        <dbReference type="EMBL" id="KAA8651569.1"/>
    </source>
</evidence>
<reference evidence="2 3" key="1">
    <citation type="submission" date="2019-08" db="EMBL/GenBank/DDBJ databases">
        <title>The genome sequence of a newly discovered highly antifungal drug resistant Aspergillus species, Aspergillus tanneri NIH 1004.</title>
        <authorList>
            <person name="Mounaud S."/>
            <person name="Singh I."/>
            <person name="Joardar V."/>
            <person name="Pakala S."/>
            <person name="Pakala S."/>
            <person name="Venepally P."/>
            <person name="Chung J.K."/>
            <person name="Losada L."/>
            <person name="Nierman W.C."/>
        </authorList>
    </citation>
    <scope>NUCLEOTIDE SEQUENCE [LARGE SCALE GENOMIC DNA]</scope>
    <source>
        <strain evidence="2 3">NIH1004</strain>
    </source>
</reference>
<proteinExistence type="predicted"/>
<feature type="compositionally biased region" description="Polar residues" evidence="1">
    <location>
        <begin position="44"/>
        <end position="58"/>
    </location>
</feature>
<dbReference type="EMBL" id="QUQM01000002">
    <property type="protein sequence ID" value="KAA8651569.1"/>
    <property type="molecule type" value="Genomic_DNA"/>
</dbReference>
<dbReference type="GeneID" id="54323161"/>
<feature type="compositionally biased region" description="Basic and acidic residues" evidence="1">
    <location>
        <begin position="328"/>
        <end position="340"/>
    </location>
</feature>
<gene>
    <name evidence="2" type="ORF">ATNIH1004_000459</name>
</gene>
<feature type="compositionally biased region" description="Polar residues" evidence="1">
    <location>
        <begin position="311"/>
        <end position="327"/>
    </location>
</feature>
<evidence type="ECO:0000313" key="3">
    <source>
        <dbReference type="Proteomes" id="UP000324241"/>
    </source>
</evidence>
<dbReference type="OrthoDB" id="4497207at2759"/>
<feature type="region of interest" description="Disordered" evidence="1">
    <location>
        <begin position="307"/>
        <end position="346"/>
    </location>
</feature>
<feature type="region of interest" description="Disordered" evidence="1">
    <location>
        <begin position="1"/>
        <end position="125"/>
    </location>
</feature>
<dbReference type="AlphaFoldDB" id="A0A5M9N3H6"/>
<dbReference type="RefSeq" id="XP_033430930.1">
    <property type="nucleotide sequence ID" value="XM_033565173.1"/>
</dbReference>
<name>A0A5M9N3H6_9EURO</name>
<evidence type="ECO:0000256" key="1">
    <source>
        <dbReference type="SAM" id="MobiDB-lite"/>
    </source>
</evidence>
<dbReference type="Proteomes" id="UP000324241">
    <property type="component" value="Unassembled WGS sequence"/>
</dbReference>